<name>A0AB39XMN0_9BRAD</name>
<dbReference type="AlphaFoldDB" id="A0AB39XMN0"/>
<dbReference type="EMBL" id="CP165734">
    <property type="protein sequence ID" value="XDV58679.1"/>
    <property type="molecule type" value="Genomic_DNA"/>
</dbReference>
<dbReference type="InterPro" id="IPR038404">
    <property type="entry name" value="TRAP_DctP_sf"/>
</dbReference>
<dbReference type="RefSeq" id="WP_369723224.1">
    <property type="nucleotide sequence ID" value="NZ_CP165734.1"/>
</dbReference>
<evidence type="ECO:0000256" key="1">
    <source>
        <dbReference type="ARBA" id="ARBA00022729"/>
    </source>
</evidence>
<evidence type="ECO:0008006" key="4">
    <source>
        <dbReference type="Google" id="ProtNLM"/>
    </source>
</evidence>
<dbReference type="Pfam" id="PF03480">
    <property type="entry name" value="DctP"/>
    <property type="match status" value="1"/>
</dbReference>
<evidence type="ECO:0000313" key="3">
    <source>
        <dbReference type="EMBL" id="XDV58679.1"/>
    </source>
</evidence>
<dbReference type="InterPro" id="IPR018389">
    <property type="entry name" value="DctP_fam"/>
</dbReference>
<feature type="compositionally biased region" description="Basic and acidic residues" evidence="2">
    <location>
        <begin position="282"/>
        <end position="292"/>
    </location>
</feature>
<dbReference type="GO" id="GO:0055085">
    <property type="term" value="P:transmembrane transport"/>
    <property type="evidence" value="ECO:0007669"/>
    <property type="project" value="InterPro"/>
</dbReference>
<dbReference type="Gene3D" id="3.40.190.170">
    <property type="entry name" value="Bacterial extracellular solute-binding protein, family 7"/>
    <property type="match status" value="1"/>
</dbReference>
<accession>A0AB39XMN0</accession>
<feature type="region of interest" description="Disordered" evidence="2">
    <location>
        <begin position="263"/>
        <end position="292"/>
    </location>
</feature>
<keyword evidence="1" id="KW-0732">Signal</keyword>
<protein>
    <recommendedName>
        <fullName evidence="4">C4-dicarboxylate ABC transporter substrate-binding protein</fullName>
    </recommendedName>
</protein>
<dbReference type="PANTHER" id="PTHR33376:SF4">
    <property type="entry name" value="SIALIC ACID-BINDING PERIPLASMIC PROTEIN SIAP"/>
    <property type="match status" value="1"/>
</dbReference>
<reference evidence="3" key="1">
    <citation type="submission" date="2024-08" db="EMBL/GenBank/DDBJ databases">
        <authorList>
            <person name="Chaddad Z."/>
            <person name="Lamrabet M."/>
            <person name="Bouhnik O."/>
            <person name="Alami S."/>
            <person name="Wipf D."/>
            <person name="Courty P.E."/>
            <person name="Missbah El Idrissi M."/>
        </authorList>
    </citation>
    <scope>NUCLEOTIDE SEQUENCE</scope>
    <source>
        <strain evidence="3">LLZ17</strain>
    </source>
</reference>
<evidence type="ECO:0000256" key="2">
    <source>
        <dbReference type="SAM" id="MobiDB-lite"/>
    </source>
</evidence>
<gene>
    <name evidence="3" type="ORF">AB8Z38_03965</name>
</gene>
<proteinExistence type="predicted"/>
<organism evidence="3">
    <name type="scientific">Bradyrhizobium sp. LLZ17</name>
    <dbReference type="NCBI Taxonomy" id="3239388"/>
    <lineage>
        <taxon>Bacteria</taxon>
        <taxon>Pseudomonadati</taxon>
        <taxon>Pseudomonadota</taxon>
        <taxon>Alphaproteobacteria</taxon>
        <taxon>Hyphomicrobiales</taxon>
        <taxon>Nitrobacteraceae</taxon>
        <taxon>Bradyrhizobium</taxon>
    </lineage>
</organism>
<dbReference type="PANTHER" id="PTHR33376">
    <property type="match status" value="1"/>
</dbReference>
<sequence>MAQVNWRMTTEYPQNNISGIGLTSFADRVAARTKGFVSVTNAFDNELKISSGEMPRAALDGRIAGGDALAGALSGLDPVLGLSTLPFLVQSAEMARIANARARPLYEKALAARGLKLLYLTIWPATGLWSEGSLAGADDLPKLNVRGYDSNSTEVMRAAGANAQFLPMDMAITALREHRLNAFLTSGDGGAGRKLWDFLPYFTAINYAMPVSIAFIRSGGIRRAVRADAGRGAGRRSRNRAEPVRAAGSSHLRELCADARQRRPHRRARAGVAHRSASNGRNGRDHDLESPGRCGCGRDRRMGGTAIRFRLLPASVLRRDRHFCGDCAVQGIDQRLELDEFVPRPLGLVMIEGSGQNFRMGVSVLDHAIAGFLQYFKSLVHLCSSAIICSTPTRDGELVRCRSRCRP</sequence>